<accession>A0A2P2JDM0</accession>
<protein>
    <submittedName>
        <fullName evidence="1">Uncharacterized protein</fullName>
    </submittedName>
</protein>
<sequence length="42" mass="4600">MAAKSGLVRIEIVLLDKGFTSKQGPNSLHLHKFSFFLLIGAD</sequence>
<reference evidence="1" key="1">
    <citation type="submission" date="2018-02" db="EMBL/GenBank/DDBJ databases">
        <title>Rhizophora mucronata_Transcriptome.</title>
        <authorList>
            <person name="Meera S.P."/>
            <person name="Sreeshan A."/>
            <person name="Augustine A."/>
        </authorList>
    </citation>
    <scope>NUCLEOTIDE SEQUENCE</scope>
    <source>
        <tissue evidence="1">Leaf</tissue>
    </source>
</reference>
<organism evidence="1">
    <name type="scientific">Rhizophora mucronata</name>
    <name type="common">Asiatic mangrove</name>
    <dbReference type="NCBI Taxonomy" id="61149"/>
    <lineage>
        <taxon>Eukaryota</taxon>
        <taxon>Viridiplantae</taxon>
        <taxon>Streptophyta</taxon>
        <taxon>Embryophyta</taxon>
        <taxon>Tracheophyta</taxon>
        <taxon>Spermatophyta</taxon>
        <taxon>Magnoliopsida</taxon>
        <taxon>eudicotyledons</taxon>
        <taxon>Gunneridae</taxon>
        <taxon>Pentapetalae</taxon>
        <taxon>rosids</taxon>
        <taxon>fabids</taxon>
        <taxon>Malpighiales</taxon>
        <taxon>Rhizophoraceae</taxon>
        <taxon>Rhizophora</taxon>
    </lineage>
</organism>
<proteinExistence type="predicted"/>
<dbReference type="AlphaFoldDB" id="A0A2P2JDM0"/>
<name>A0A2P2JDM0_RHIMU</name>
<dbReference type="EMBL" id="GGEC01011078">
    <property type="protein sequence ID" value="MBW91561.1"/>
    <property type="molecule type" value="Transcribed_RNA"/>
</dbReference>
<evidence type="ECO:0000313" key="1">
    <source>
        <dbReference type="EMBL" id="MBW91561.1"/>
    </source>
</evidence>